<proteinExistence type="predicted"/>
<accession>A0ABR1C415</accession>
<feature type="region of interest" description="Disordered" evidence="1">
    <location>
        <begin position="36"/>
        <end position="162"/>
    </location>
</feature>
<keyword evidence="4" id="KW-1185">Reference proteome</keyword>
<feature type="signal peptide" evidence="2">
    <location>
        <begin position="1"/>
        <end position="26"/>
    </location>
</feature>
<evidence type="ECO:0000256" key="1">
    <source>
        <dbReference type="SAM" id="MobiDB-lite"/>
    </source>
</evidence>
<name>A0ABR1C415_NECAM</name>
<feature type="compositionally biased region" description="Basic and acidic residues" evidence="1">
    <location>
        <begin position="88"/>
        <end position="111"/>
    </location>
</feature>
<feature type="chain" id="PRO_5045909031" evidence="2">
    <location>
        <begin position="27"/>
        <end position="162"/>
    </location>
</feature>
<protein>
    <submittedName>
        <fullName evidence="3">Uncharacterized protein</fullName>
    </submittedName>
</protein>
<evidence type="ECO:0000256" key="2">
    <source>
        <dbReference type="SAM" id="SignalP"/>
    </source>
</evidence>
<dbReference type="Proteomes" id="UP001303046">
    <property type="component" value="Unassembled WGS sequence"/>
</dbReference>
<organism evidence="3 4">
    <name type="scientific">Necator americanus</name>
    <name type="common">Human hookworm</name>
    <dbReference type="NCBI Taxonomy" id="51031"/>
    <lineage>
        <taxon>Eukaryota</taxon>
        <taxon>Metazoa</taxon>
        <taxon>Ecdysozoa</taxon>
        <taxon>Nematoda</taxon>
        <taxon>Chromadorea</taxon>
        <taxon>Rhabditida</taxon>
        <taxon>Rhabditina</taxon>
        <taxon>Rhabditomorpha</taxon>
        <taxon>Strongyloidea</taxon>
        <taxon>Ancylostomatidae</taxon>
        <taxon>Bunostominae</taxon>
        <taxon>Necator</taxon>
    </lineage>
</organism>
<gene>
    <name evidence="3" type="primary">Necator_chrII.g4308</name>
    <name evidence="3" type="ORF">RB195_016516</name>
</gene>
<feature type="compositionally biased region" description="Basic and acidic residues" evidence="1">
    <location>
        <begin position="52"/>
        <end position="62"/>
    </location>
</feature>
<evidence type="ECO:0000313" key="4">
    <source>
        <dbReference type="Proteomes" id="UP001303046"/>
    </source>
</evidence>
<comment type="caution">
    <text evidence="3">The sequence shown here is derived from an EMBL/GenBank/DDBJ whole genome shotgun (WGS) entry which is preliminary data.</text>
</comment>
<keyword evidence="2" id="KW-0732">Signal</keyword>
<sequence>MCFNYPMFAMHLLLCALLLAHPQAFALCSFCSKKKKKSEASEGKTPKPTTIRQKESAGESKKQTQSGGLVEAKTQFSEDLNAKQCSEPPKRETGQPKREPKDFPKKEEKGNKKQASKPSYEKSTNSIPQPHRLPRAPKGQHEEELDQMEQILAEEASNMKML</sequence>
<evidence type="ECO:0000313" key="3">
    <source>
        <dbReference type="EMBL" id="KAK6732180.1"/>
    </source>
</evidence>
<reference evidence="3 4" key="1">
    <citation type="submission" date="2023-08" db="EMBL/GenBank/DDBJ databases">
        <title>A Necator americanus chromosomal reference genome.</title>
        <authorList>
            <person name="Ilik V."/>
            <person name="Petrzelkova K.J."/>
            <person name="Pardy F."/>
            <person name="Fuh T."/>
            <person name="Niatou-Singa F.S."/>
            <person name="Gouil Q."/>
            <person name="Baker L."/>
            <person name="Ritchie M.E."/>
            <person name="Jex A.R."/>
            <person name="Gazzola D."/>
            <person name="Li H."/>
            <person name="Toshio Fujiwara R."/>
            <person name="Zhan B."/>
            <person name="Aroian R.V."/>
            <person name="Pafco B."/>
            <person name="Schwarz E.M."/>
        </authorList>
    </citation>
    <scope>NUCLEOTIDE SEQUENCE [LARGE SCALE GENOMIC DNA]</scope>
    <source>
        <strain evidence="3 4">Aroian</strain>
        <tissue evidence="3">Whole animal</tissue>
    </source>
</reference>
<dbReference type="EMBL" id="JAVFWL010000002">
    <property type="protein sequence ID" value="KAK6732180.1"/>
    <property type="molecule type" value="Genomic_DNA"/>
</dbReference>